<comment type="caution">
    <text evidence="1">The sequence shown here is derived from an EMBL/GenBank/DDBJ whole genome shotgun (WGS) entry which is preliminary data.</text>
</comment>
<accession>A0A9X1T063</accession>
<dbReference type="AlphaFoldDB" id="A0A9X1T063"/>
<dbReference type="Proteomes" id="UP001138997">
    <property type="component" value="Unassembled WGS sequence"/>
</dbReference>
<dbReference type="InterPro" id="IPR021804">
    <property type="entry name" value="DUF3375"/>
</dbReference>
<dbReference type="RefSeq" id="WP_231442566.1">
    <property type="nucleotide sequence ID" value="NZ_JAJOMB010000007.1"/>
</dbReference>
<evidence type="ECO:0000313" key="1">
    <source>
        <dbReference type="EMBL" id="MCD5312403.1"/>
    </source>
</evidence>
<organism evidence="1 2">
    <name type="scientific">Kineosporia babensis</name>
    <dbReference type="NCBI Taxonomy" id="499548"/>
    <lineage>
        <taxon>Bacteria</taxon>
        <taxon>Bacillati</taxon>
        <taxon>Actinomycetota</taxon>
        <taxon>Actinomycetes</taxon>
        <taxon>Kineosporiales</taxon>
        <taxon>Kineosporiaceae</taxon>
        <taxon>Kineosporia</taxon>
    </lineage>
</organism>
<reference evidence="1" key="1">
    <citation type="submission" date="2021-11" db="EMBL/GenBank/DDBJ databases">
        <title>Streptomyces corallinus and Kineosporia corallina sp. nov., two new coral-derived marine actinobacteria.</title>
        <authorList>
            <person name="Buangrab K."/>
            <person name="Sutthacheep M."/>
            <person name="Yeemin T."/>
            <person name="Harunari E."/>
            <person name="Igarashi Y."/>
            <person name="Sripreechasak P."/>
            <person name="Kanchanasin P."/>
            <person name="Tanasupawat S."/>
            <person name="Phongsopitanun W."/>
        </authorList>
    </citation>
    <scope>NUCLEOTIDE SEQUENCE</scope>
    <source>
        <strain evidence="1">JCM 31032</strain>
    </source>
</reference>
<evidence type="ECO:0000313" key="2">
    <source>
        <dbReference type="Proteomes" id="UP001138997"/>
    </source>
</evidence>
<gene>
    <name evidence="1" type="ORF">LR394_15955</name>
</gene>
<protein>
    <submittedName>
        <fullName evidence="1">DUF3375 domain-containing protein</fullName>
    </submittedName>
</protein>
<proteinExistence type="predicted"/>
<name>A0A9X1T063_9ACTN</name>
<dbReference type="EMBL" id="JAJOMB010000007">
    <property type="protein sequence ID" value="MCD5312403.1"/>
    <property type="molecule type" value="Genomic_DNA"/>
</dbReference>
<sequence>MDYDQIEQLRTHHPAWRLLKADNAALILAFLGQVFVQENVRSIERSALEARLDDLLFALREQLGDNAFPKSSRAYLDDWAAPGNAWLRKYYPAGSESVHFDASADLEKAVAWVHNLPARSFVGTESRLNTVFELLRQMVHGAETDPQTRLAELKARRAEIDVEIAQVEAGDLPMMEPAGLRDRYQQLSTTARELLSDFRQVETNFRQLDRQLREQIATWSGTKAGLLDEVLGSRTSITESDQGRSFHAFYDFLLSPARQEQFVQMLARVQEMAEIGEHDPRLRHIHHDWLAAGERTQSTVRQLSEQLRRFLDDRVWLENRRVVDLLHGIESVALQLREHAPITFESEIDGSAPQIALPMERPLYKPAARSAIVSDQVHEADDEVDASVLYDQVRVDTQELASGVRQMMQGRERVPLNEVLLARPLEQGLAELVGYLSLNDPGFDVRFDETRKEHVRWEDDGVTRQATLPSVTYVRAVGESSEEEK</sequence>
<dbReference type="Pfam" id="PF11855">
    <property type="entry name" value="DUF3375"/>
    <property type="match status" value="1"/>
</dbReference>
<keyword evidence="2" id="KW-1185">Reference proteome</keyword>